<dbReference type="InterPro" id="IPR009057">
    <property type="entry name" value="Homeodomain-like_sf"/>
</dbReference>
<name>A0A9X3N4G4_9ACTN</name>
<dbReference type="GO" id="GO:0003700">
    <property type="term" value="F:DNA-binding transcription factor activity"/>
    <property type="evidence" value="ECO:0007669"/>
    <property type="project" value="TreeGrafter"/>
</dbReference>
<dbReference type="PROSITE" id="PS50977">
    <property type="entry name" value="HTH_TETR_2"/>
    <property type="match status" value="1"/>
</dbReference>
<dbReference type="RefSeq" id="WP_270043871.1">
    <property type="nucleotide sequence ID" value="NZ_JAPDOD010000036.1"/>
</dbReference>
<evidence type="ECO:0000313" key="4">
    <source>
        <dbReference type="EMBL" id="MDA0164618.1"/>
    </source>
</evidence>
<dbReference type="InterPro" id="IPR050109">
    <property type="entry name" value="HTH-type_TetR-like_transc_reg"/>
</dbReference>
<keyword evidence="1 2" id="KW-0238">DNA-binding</keyword>
<dbReference type="SUPFAM" id="SSF48498">
    <property type="entry name" value="Tetracyclin repressor-like, C-terminal domain"/>
    <property type="match status" value="1"/>
</dbReference>
<reference evidence="4" key="1">
    <citation type="submission" date="2022-10" db="EMBL/GenBank/DDBJ databases">
        <title>The WGS of Solirubrobacter ginsenosidimutans DSM 21036.</title>
        <authorList>
            <person name="Jiang Z."/>
        </authorList>
    </citation>
    <scope>NUCLEOTIDE SEQUENCE</scope>
    <source>
        <strain evidence="4">DSM 21036</strain>
    </source>
</reference>
<dbReference type="Gene3D" id="1.10.10.60">
    <property type="entry name" value="Homeodomain-like"/>
    <property type="match status" value="1"/>
</dbReference>
<keyword evidence="5" id="KW-1185">Reference proteome</keyword>
<evidence type="ECO:0000256" key="1">
    <source>
        <dbReference type="ARBA" id="ARBA00023125"/>
    </source>
</evidence>
<dbReference type="Proteomes" id="UP001149140">
    <property type="component" value="Unassembled WGS sequence"/>
</dbReference>
<proteinExistence type="predicted"/>
<dbReference type="GO" id="GO:0000976">
    <property type="term" value="F:transcription cis-regulatory region binding"/>
    <property type="evidence" value="ECO:0007669"/>
    <property type="project" value="TreeGrafter"/>
</dbReference>
<protein>
    <submittedName>
        <fullName evidence="4">TetR/AcrR family transcriptional regulator</fullName>
    </submittedName>
</protein>
<dbReference type="PANTHER" id="PTHR30055:SF184">
    <property type="entry name" value="HTH-TYPE TRANSCRIPTIONAL REGULATOR ETHR"/>
    <property type="match status" value="1"/>
</dbReference>
<organism evidence="4 5">
    <name type="scientific">Solirubrobacter ginsenosidimutans</name>
    <dbReference type="NCBI Taxonomy" id="490573"/>
    <lineage>
        <taxon>Bacteria</taxon>
        <taxon>Bacillati</taxon>
        <taxon>Actinomycetota</taxon>
        <taxon>Thermoleophilia</taxon>
        <taxon>Solirubrobacterales</taxon>
        <taxon>Solirubrobacteraceae</taxon>
        <taxon>Solirubrobacter</taxon>
    </lineage>
</organism>
<feature type="domain" description="HTH tetR-type" evidence="3">
    <location>
        <begin position="1"/>
        <end position="54"/>
    </location>
</feature>
<dbReference type="Gene3D" id="1.10.357.10">
    <property type="entry name" value="Tetracycline Repressor, domain 2"/>
    <property type="match status" value="1"/>
</dbReference>
<dbReference type="SUPFAM" id="SSF46689">
    <property type="entry name" value="Homeodomain-like"/>
    <property type="match status" value="1"/>
</dbReference>
<dbReference type="EMBL" id="JAPDOD010000036">
    <property type="protein sequence ID" value="MDA0164618.1"/>
    <property type="molecule type" value="Genomic_DNA"/>
</dbReference>
<dbReference type="InterPro" id="IPR036271">
    <property type="entry name" value="Tet_transcr_reg_TetR-rel_C_sf"/>
</dbReference>
<dbReference type="AlphaFoldDB" id="A0A9X3N4G4"/>
<dbReference type="Pfam" id="PF21313">
    <property type="entry name" value="EthR_C"/>
    <property type="match status" value="1"/>
</dbReference>
<sequence length="183" mass="20608">MAAAESLLRERSFRELTVDEVMRRTDLSRPSFYVYFKDRHALILRVVEHLRGELRTMSQRWYTGAGDGPALAREAMEGIVEVYARQGPVLRALADAATDDPEVELVYGGLVQSFIDVTTHHIEAEIEAGRVLPLDASETATALVWMMERYLNRSLGRLPAETPRETVAETLTTIWTRVLYGAA</sequence>
<dbReference type="InterPro" id="IPR001647">
    <property type="entry name" value="HTH_TetR"/>
</dbReference>
<evidence type="ECO:0000259" key="3">
    <source>
        <dbReference type="PROSITE" id="PS50977"/>
    </source>
</evidence>
<comment type="caution">
    <text evidence="4">The sequence shown here is derived from an EMBL/GenBank/DDBJ whole genome shotgun (WGS) entry which is preliminary data.</text>
</comment>
<feature type="DNA-binding region" description="H-T-H motif" evidence="2">
    <location>
        <begin position="17"/>
        <end position="36"/>
    </location>
</feature>
<gene>
    <name evidence="4" type="ORF">OM076_30405</name>
</gene>
<evidence type="ECO:0000256" key="2">
    <source>
        <dbReference type="PROSITE-ProRule" id="PRU00335"/>
    </source>
</evidence>
<dbReference type="InterPro" id="IPR049397">
    <property type="entry name" value="EthR_C"/>
</dbReference>
<dbReference type="PANTHER" id="PTHR30055">
    <property type="entry name" value="HTH-TYPE TRANSCRIPTIONAL REGULATOR RUTR"/>
    <property type="match status" value="1"/>
</dbReference>
<dbReference type="Pfam" id="PF00440">
    <property type="entry name" value="TetR_N"/>
    <property type="match status" value="1"/>
</dbReference>
<evidence type="ECO:0000313" key="5">
    <source>
        <dbReference type="Proteomes" id="UP001149140"/>
    </source>
</evidence>
<accession>A0A9X3N4G4</accession>